<feature type="transmembrane region" description="Helical" evidence="6">
    <location>
        <begin position="252"/>
        <end position="275"/>
    </location>
</feature>
<dbReference type="PhylomeDB" id="O45169"/>
<dbReference type="InterPro" id="IPR004151">
    <property type="entry name" value="7TM_GPCR_serpentine_rcpt_Sre"/>
</dbReference>
<protein>
    <submittedName>
        <fullName evidence="7">Serpentine Receptor, class E (Epsilon)</fullName>
    </submittedName>
</protein>
<evidence type="ECO:0000256" key="6">
    <source>
        <dbReference type="SAM" id="Phobius"/>
    </source>
</evidence>
<feature type="transmembrane region" description="Helical" evidence="6">
    <location>
        <begin position="64"/>
        <end position="89"/>
    </location>
</feature>
<dbReference type="AGR" id="WB:WBGene00018139"/>
<feature type="transmembrane region" description="Helical" evidence="6">
    <location>
        <begin position="24"/>
        <end position="44"/>
    </location>
</feature>
<reference evidence="7 8" key="1">
    <citation type="journal article" date="1998" name="Science">
        <title>Genome sequence of the nematode C. elegans: a platform for investigating biology.</title>
        <authorList>
            <consortium name="The C. elegans sequencing consortium"/>
            <person name="Sulson J.E."/>
            <person name="Waterston R."/>
        </authorList>
    </citation>
    <scope>NUCLEOTIDE SEQUENCE [LARGE SCALE GENOMIC DNA]</scope>
    <source>
        <strain evidence="7 8">Bristol N2</strain>
    </source>
</reference>
<name>O45169_CAEEL</name>
<dbReference type="HOGENOM" id="CLU_063305_1_0_1"/>
<evidence type="ECO:0000313" key="9">
    <source>
        <dbReference type="WormBase" id="F37B4.9"/>
    </source>
</evidence>
<dbReference type="CTD" id="185415"/>
<dbReference type="PANTHER" id="PTHR23128:SF60">
    <property type="entry name" value="SERPENTINE RECEPTOR, CLASS E (EPSILON)-RELATED"/>
    <property type="match status" value="1"/>
</dbReference>
<evidence type="ECO:0000313" key="7">
    <source>
        <dbReference type="EMBL" id="CCD66321.1"/>
    </source>
</evidence>
<dbReference type="KEGG" id="cel:CELE_F37B4.9"/>
<dbReference type="PANTHER" id="PTHR23128">
    <property type="entry name" value="SERPENTINE RECEPTOR, CLASS E (EPSILON)-RELATED"/>
    <property type="match status" value="1"/>
</dbReference>
<comment type="similarity">
    <text evidence="2">Belongs to the nematode receptor-like protein sre family.</text>
</comment>
<feature type="transmembrane region" description="Helical" evidence="6">
    <location>
        <begin position="287"/>
        <end position="305"/>
    </location>
</feature>
<feature type="transmembrane region" description="Helical" evidence="6">
    <location>
        <begin position="191"/>
        <end position="211"/>
    </location>
</feature>
<comment type="subcellular location">
    <subcellularLocation>
        <location evidence="1">Membrane</location>
        <topology evidence="1">Multi-pass membrane protein</topology>
    </subcellularLocation>
</comment>
<keyword evidence="5 6" id="KW-0472">Membrane</keyword>
<keyword evidence="8" id="KW-1185">Reference proteome</keyword>
<dbReference type="FunCoup" id="O45169">
    <property type="interactions" value="10"/>
</dbReference>
<dbReference type="GeneID" id="185415"/>
<dbReference type="InParanoid" id="O45169"/>
<dbReference type="UCSC" id="F37B4.9">
    <property type="organism name" value="c. elegans"/>
</dbReference>
<evidence type="ECO:0000256" key="3">
    <source>
        <dbReference type="ARBA" id="ARBA00022692"/>
    </source>
</evidence>
<evidence type="ECO:0000256" key="2">
    <source>
        <dbReference type="ARBA" id="ARBA00006803"/>
    </source>
</evidence>
<evidence type="ECO:0000256" key="1">
    <source>
        <dbReference type="ARBA" id="ARBA00004141"/>
    </source>
</evidence>
<dbReference type="STRING" id="6239.F37B4.9.1"/>
<keyword evidence="7" id="KW-0675">Receptor</keyword>
<gene>
    <name evidence="7 9" type="primary">sre-24</name>
    <name evidence="7" type="ORF">CELE_F37B4.9</name>
    <name evidence="9" type="ORF">F37B4.9</name>
</gene>
<sequence length="356" mass="41414">MFIKVKNSSIPTFWLPLIFYDEPYWGQVLVTLVEICLYIFTGYVKTVALKTILEIRIFHTNLMIIGGSAFGMWYFLIFGKLITIAYRLIPIIDDIGRKGDFWTDDPEKMLNVQELDGIWFLIVAGFLECYFGYSVVFGIMGVVTERVIASLLIDNYEKNTNILIPVAIITMSQFFAISLTVLLISNIFPKLVLTLPWVACFVVSIFMYFYIREINTKWLQEMENPRRTRVFTVSQRFQVKENLKAVYLSERIVASVLGSLLLFGSGLLALSFNLLSPFTVHIGENMMFCYPLLIMPLIVFGIPAWKKRFVKYFPEISFFRQKMVIRMSSVDVIDDNQKQIMKETDTYFRQLKDAWI</sequence>
<feature type="transmembrane region" description="Helical" evidence="6">
    <location>
        <begin position="162"/>
        <end position="185"/>
    </location>
</feature>
<dbReference type="RefSeq" id="NP_503784.1">
    <property type="nucleotide sequence ID" value="NM_071383.1"/>
</dbReference>
<dbReference type="Proteomes" id="UP000001940">
    <property type="component" value="Chromosome V"/>
</dbReference>
<evidence type="ECO:0000256" key="4">
    <source>
        <dbReference type="ARBA" id="ARBA00022989"/>
    </source>
</evidence>
<dbReference type="GO" id="GO:0016020">
    <property type="term" value="C:membrane"/>
    <property type="evidence" value="ECO:0007669"/>
    <property type="project" value="UniProtKB-SubCell"/>
</dbReference>
<keyword evidence="4 6" id="KW-1133">Transmembrane helix</keyword>
<dbReference type="WormBase" id="F37B4.9">
    <property type="protein sequence ID" value="CE17798"/>
    <property type="gene ID" value="WBGene00018139"/>
    <property type="gene designation" value="sre-24"/>
</dbReference>
<keyword evidence="3 6" id="KW-0812">Transmembrane</keyword>
<dbReference type="PaxDb" id="6239-F37B4.9"/>
<dbReference type="PIR" id="D88979">
    <property type="entry name" value="D88979"/>
</dbReference>
<evidence type="ECO:0000313" key="8">
    <source>
        <dbReference type="Proteomes" id="UP000001940"/>
    </source>
</evidence>
<dbReference type="eggNOG" id="ENOG502TFUT">
    <property type="taxonomic scope" value="Eukaryota"/>
</dbReference>
<dbReference type="EMBL" id="BX284605">
    <property type="protein sequence ID" value="CCD66321.1"/>
    <property type="molecule type" value="Genomic_DNA"/>
</dbReference>
<organism evidence="7 8">
    <name type="scientific">Caenorhabditis elegans</name>
    <dbReference type="NCBI Taxonomy" id="6239"/>
    <lineage>
        <taxon>Eukaryota</taxon>
        <taxon>Metazoa</taxon>
        <taxon>Ecdysozoa</taxon>
        <taxon>Nematoda</taxon>
        <taxon>Chromadorea</taxon>
        <taxon>Rhabditida</taxon>
        <taxon>Rhabditina</taxon>
        <taxon>Rhabditomorpha</taxon>
        <taxon>Rhabditoidea</taxon>
        <taxon>Rhabditidae</taxon>
        <taxon>Peloderinae</taxon>
        <taxon>Caenorhabditis</taxon>
    </lineage>
</organism>
<evidence type="ECO:0000256" key="5">
    <source>
        <dbReference type="ARBA" id="ARBA00023136"/>
    </source>
</evidence>
<accession>O45169</accession>
<dbReference type="AlphaFoldDB" id="O45169"/>
<dbReference type="GO" id="GO:0007606">
    <property type="term" value="P:sensory perception of chemical stimulus"/>
    <property type="evidence" value="ECO:0007669"/>
    <property type="project" value="InterPro"/>
</dbReference>
<dbReference type="Pfam" id="PF03125">
    <property type="entry name" value="Sre"/>
    <property type="match status" value="1"/>
</dbReference>
<proteinExistence type="inferred from homology"/>
<feature type="transmembrane region" description="Helical" evidence="6">
    <location>
        <begin position="118"/>
        <end position="142"/>
    </location>
</feature>
<dbReference type="Bgee" id="WBGene00018139">
    <property type="expression patterns" value="Expressed in embryo"/>
</dbReference>